<dbReference type="SMART" id="SM00829">
    <property type="entry name" value="PKS_ER"/>
    <property type="match status" value="1"/>
</dbReference>
<protein>
    <submittedName>
        <fullName evidence="2">NAD(P)-binding protein</fullName>
    </submittedName>
</protein>
<dbReference type="InterPro" id="IPR013149">
    <property type="entry name" value="ADH-like_C"/>
</dbReference>
<dbReference type="PANTHER" id="PTHR45033:SF1">
    <property type="entry name" value="OXIDOREDUCTASE (EUROFUNG)"/>
    <property type="match status" value="1"/>
</dbReference>
<dbReference type="InterPro" id="IPR020843">
    <property type="entry name" value="ER"/>
</dbReference>
<name>A0A9P4I5R6_9PEZI</name>
<evidence type="ECO:0000313" key="3">
    <source>
        <dbReference type="Proteomes" id="UP000799772"/>
    </source>
</evidence>
<dbReference type="OrthoDB" id="3509362at2759"/>
<dbReference type="InterPro" id="IPR036291">
    <property type="entry name" value="NAD(P)-bd_dom_sf"/>
</dbReference>
<dbReference type="PANTHER" id="PTHR45033">
    <property type="match status" value="1"/>
</dbReference>
<dbReference type="CDD" id="cd08276">
    <property type="entry name" value="MDR7"/>
    <property type="match status" value="1"/>
</dbReference>
<dbReference type="InterPro" id="IPR011032">
    <property type="entry name" value="GroES-like_sf"/>
</dbReference>
<sequence length="351" mass="37795">MADKVVQWESAQDGLDKLTLNEAPVPSPGEDEVLVKISTVSLNYRDTEVIMGLYTHHKSVDHSSAIVPCSDACGTIVKVGSGLKVPWKVGDRVLSTFSQTHLTGQVQARDLQYGMGLPLPGVLATYRVFPSTGLVKAPNSLTDEEASTLAIASVTAWMSLFTFDKSPLNGKTVLIQGTGGVAIAGLQIAKASGGKVIVTSSSDEKLERARKLGADYTINYRKEPQWSKKVLEYTNSEGADVIFELGGASTIRQSFDCVAFGGLIACIGYLGGKQDAPEDRTNVNVLALSRNVTLKGILNGPRDEFEELCSFYEKHGIKPVVDKTFKFDEAKEALKYLFSGGHFGKVIVKVA</sequence>
<dbReference type="Pfam" id="PF08240">
    <property type="entry name" value="ADH_N"/>
    <property type="match status" value="1"/>
</dbReference>
<dbReference type="GO" id="GO:0016491">
    <property type="term" value="F:oxidoreductase activity"/>
    <property type="evidence" value="ECO:0007669"/>
    <property type="project" value="InterPro"/>
</dbReference>
<evidence type="ECO:0000259" key="1">
    <source>
        <dbReference type="SMART" id="SM00829"/>
    </source>
</evidence>
<feature type="domain" description="Enoyl reductase (ER)" evidence="1">
    <location>
        <begin position="14"/>
        <end position="348"/>
    </location>
</feature>
<dbReference type="Proteomes" id="UP000799772">
    <property type="component" value="Unassembled WGS sequence"/>
</dbReference>
<dbReference type="InterPro" id="IPR013154">
    <property type="entry name" value="ADH-like_N"/>
</dbReference>
<gene>
    <name evidence="2" type="ORF">NA57DRAFT_48552</name>
</gene>
<organism evidence="2 3">
    <name type="scientific">Rhizodiscina lignyota</name>
    <dbReference type="NCBI Taxonomy" id="1504668"/>
    <lineage>
        <taxon>Eukaryota</taxon>
        <taxon>Fungi</taxon>
        <taxon>Dikarya</taxon>
        <taxon>Ascomycota</taxon>
        <taxon>Pezizomycotina</taxon>
        <taxon>Dothideomycetes</taxon>
        <taxon>Pleosporomycetidae</taxon>
        <taxon>Aulographales</taxon>
        <taxon>Rhizodiscinaceae</taxon>
        <taxon>Rhizodiscina</taxon>
    </lineage>
</organism>
<dbReference type="InterPro" id="IPR052711">
    <property type="entry name" value="Zinc_ADH-like"/>
</dbReference>
<dbReference type="Pfam" id="PF00107">
    <property type="entry name" value="ADH_zinc_N"/>
    <property type="match status" value="1"/>
</dbReference>
<accession>A0A9P4I5R6</accession>
<comment type="caution">
    <text evidence="2">The sequence shown here is derived from an EMBL/GenBank/DDBJ whole genome shotgun (WGS) entry which is preliminary data.</text>
</comment>
<dbReference type="Gene3D" id="3.90.180.10">
    <property type="entry name" value="Medium-chain alcohol dehydrogenases, catalytic domain"/>
    <property type="match status" value="1"/>
</dbReference>
<evidence type="ECO:0000313" key="2">
    <source>
        <dbReference type="EMBL" id="KAF2093195.1"/>
    </source>
</evidence>
<dbReference type="SUPFAM" id="SSF51735">
    <property type="entry name" value="NAD(P)-binding Rossmann-fold domains"/>
    <property type="match status" value="1"/>
</dbReference>
<dbReference type="Gene3D" id="3.40.50.720">
    <property type="entry name" value="NAD(P)-binding Rossmann-like Domain"/>
    <property type="match status" value="1"/>
</dbReference>
<dbReference type="SUPFAM" id="SSF50129">
    <property type="entry name" value="GroES-like"/>
    <property type="match status" value="1"/>
</dbReference>
<dbReference type="AlphaFoldDB" id="A0A9P4I5R6"/>
<proteinExistence type="predicted"/>
<dbReference type="EMBL" id="ML978139">
    <property type="protein sequence ID" value="KAF2093195.1"/>
    <property type="molecule type" value="Genomic_DNA"/>
</dbReference>
<keyword evidence="3" id="KW-1185">Reference proteome</keyword>
<reference evidence="2" key="1">
    <citation type="journal article" date="2020" name="Stud. Mycol.">
        <title>101 Dothideomycetes genomes: a test case for predicting lifestyles and emergence of pathogens.</title>
        <authorList>
            <person name="Haridas S."/>
            <person name="Albert R."/>
            <person name="Binder M."/>
            <person name="Bloem J."/>
            <person name="Labutti K."/>
            <person name="Salamov A."/>
            <person name="Andreopoulos B."/>
            <person name="Baker S."/>
            <person name="Barry K."/>
            <person name="Bills G."/>
            <person name="Bluhm B."/>
            <person name="Cannon C."/>
            <person name="Castanera R."/>
            <person name="Culley D."/>
            <person name="Daum C."/>
            <person name="Ezra D."/>
            <person name="Gonzalez J."/>
            <person name="Henrissat B."/>
            <person name="Kuo A."/>
            <person name="Liang C."/>
            <person name="Lipzen A."/>
            <person name="Lutzoni F."/>
            <person name="Magnuson J."/>
            <person name="Mondo S."/>
            <person name="Nolan M."/>
            <person name="Ohm R."/>
            <person name="Pangilinan J."/>
            <person name="Park H.-J."/>
            <person name="Ramirez L."/>
            <person name="Alfaro M."/>
            <person name="Sun H."/>
            <person name="Tritt A."/>
            <person name="Yoshinaga Y."/>
            <person name="Zwiers L.-H."/>
            <person name="Turgeon B."/>
            <person name="Goodwin S."/>
            <person name="Spatafora J."/>
            <person name="Crous P."/>
            <person name="Grigoriev I."/>
        </authorList>
    </citation>
    <scope>NUCLEOTIDE SEQUENCE</scope>
    <source>
        <strain evidence="2">CBS 133067</strain>
    </source>
</reference>